<dbReference type="Pfam" id="PF00084">
    <property type="entry name" value="Sushi"/>
    <property type="match status" value="1"/>
</dbReference>
<evidence type="ECO:0000256" key="4">
    <source>
        <dbReference type="PROSITE-ProRule" id="PRU00302"/>
    </source>
</evidence>
<dbReference type="Gene3D" id="3.10.100.10">
    <property type="entry name" value="Mannose-Binding Protein A, subunit A"/>
    <property type="match status" value="1"/>
</dbReference>
<organism evidence="5 6">
    <name type="scientific">Pristionchus pacificus</name>
    <name type="common">Parasitic nematode worm</name>
    <dbReference type="NCBI Taxonomy" id="54126"/>
    <lineage>
        <taxon>Eukaryota</taxon>
        <taxon>Metazoa</taxon>
        <taxon>Ecdysozoa</taxon>
        <taxon>Nematoda</taxon>
        <taxon>Chromadorea</taxon>
        <taxon>Rhabditida</taxon>
        <taxon>Rhabditina</taxon>
        <taxon>Diplogasteromorpha</taxon>
        <taxon>Diplogasteroidea</taxon>
        <taxon>Neodiplogasteridae</taxon>
        <taxon>Pristionchus</taxon>
    </lineage>
</organism>
<dbReference type="SMART" id="SM00192">
    <property type="entry name" value="LDLa"/>
    <property type="match status" value="1"/>
</dbReference>
<evidence type="ECO:0000313" key="5">
    <source>
        <dbReference type="EnsemblMetazoa" id="PPA15173.1"/>
    </source>
</evidence>
<dbReference type="PROSITE" id="PS01186">
    <property type="entry name" value="EGF_2"/>
    <property type="match status" value="2"/>
</dbReference>
<dbReference type="InterPro" id="IPR053295">
    <property type="entry name" value="Innate_immunity_reg"/>
</dbReference>
<feature type="disulfide bond" evidence="3">
    <location>
        <begin position="1265"/>
        <end position="1274"/>
    </location>
</feature>
<evidence type="ECO:0000256" key="1">
    <source>
        <dbReference type="ARBA" id="ARBA00022729"/>
    </source>
</evidence>
<keyword evidence="1" id="KW-0732">Signal</keyword>
<keyword evidence="2 3" id="KW-1015">Disulfide bond</keyword>
<dbReference type="CDD" id="cd00037">
    <property type="entry name" value="CLECT"/>
    <property type="match status" value="2"/>
</dbReference>
<dbReference type="InterPro" id="IPR016187">
    <property type="entry name" value="CTDL_fold"/>
</dbReference>
<evidence type="ECO:0000313" key="6">
    <source>
        <dbReference type="Proteomes" id="UP000005239"/>
    </source>
</evidence>
<dbReference type="CDD" id="cd00033">
    <property type="entry name" value="CCP"/>
    <property type="match status" value="1"/>
</dbReference>
<dbReference type="EnsemblMetazoa" id="PPA15173.1">
    <property type="protein sequence ID" value="PPA15173.1"/>
    <property type="gene ID" value="WBGene00104727"/>
</dbReference>
<accession>A0A8R1YBX6</accession>
<dbReference type="SMART" id="SM00034">
    <property type="entry name" value="CLECT"/>
    <property type="match status" value="2"/>
</dbReference>
<accession>A0A2A6BB31</accession>
<gene>
    <name evidence="5" type="primary">WBGene00104727</name>
</gene>
<dbReference type="InterPro" id="IPR016186">
    <property type="entry name" value="C-type_lectin-like/link_sf"/>
</dbReference>
<dbReference type="PANTHER" id="PTHR47324">
    <property type="entry name" value="PROTEIN IRG-7-RELATED"/>
    <property type="match status" value="1"/>
</dbReference>
<dbReference type="InterPro" id="IPR000436">
    <property type="entry name" value="Sushi_SCR_CCP_dom"/>
</dbReference>
<dbReference type="PROSITE" id="PS50068">
    <property type="entry name" value="LDLRA_2"/>
    <property type="match status" value="1"/>
</dbReference>
<dbReference type="InterPro" id="IPR035976">
    <property type="entry name" value="Sushi/SCR/CCP_sf"/>
</dbReference>
<dbReference type="Pfam" id="PF00057">
    <property type="entry name" value="Ldl_recept_a"/>
    <property type="match status" value="1"/>
</dbReference>
<dbReference type="Gene3D" id="2.10.25.10">
    <property type="entry name" value="Laminin"/>
    <property type="match status" value="2"/>
</dbReference>
<keyword evidence="6" id="KW-1185">Reference proteome</keyword>
<dbReference type="SUPFAM" id="SSF57535">
    <property type="entry name" value="Complement control module/SCR domain"/>
    <property type="match status" value="1"/>
</dbReference>
<proteinExistence type="predicted"/>
<sequence>MPAWPLLISLSLVSPATYDFTWDARQLAYTCDGLKEATGKEWISNGDFCVHFSDDRFTWSEASDICTKPSFASSYALSELSWLQLLLIPEKTEQYWTALRSQDAETILDGPISTSIYNPSWADSDPTSLDDDVCILIDLSNPSTKTRGWHFEECSKQLPVICQTFACINDEFRCADNTRCIPRSAVNDGFEDCLDGSDEYTSAKVSAAFLNMSRADRLLAVTEKSSTVKPQNNDASTSLGCPLPQDLRDMKIIGHQGYAVGDALTWQCNAGFAPIGQQYSVCEKSSGWQPELECNKMNCNEPETTNLTSLTGTYHGDRASYETRASSINNELSRVAVCDEGTWVYMNDDLNDFCVAAPFMYGHFDKDKYAIDEIMASTCEKDFYLSFSPVKCRGDYRIPECLADTIKPSDCDGTIQKGPPVFARDWCMCDDGGVQQDDECITFPVSSDSCSADHDTCGVGKTCQRNETAGEDYHCACPTGSCLYPMEGCNKMAFLPDNSFDKVLGECATIRCSIEDLKPLVNTNCRIATYEQVTSEVDSRLGTTDVICTHTADGEKIQTRHSVECVNGQWIGAEFNLKCNATYGLIFDNDEYNEFMQTSVHYAAIPYKYMVIKCGGDGEWMGEAPTESCVFGELTLEENLVRCICRDGYYGAACDTPCDHGTERNDGSCECQSGYRGDHCQITETCMDSPPTISVNGEHIALVFIIDMYKSGFDQFVTNADTGIIPSIQQLIRDISYYDKRFISNITLITFGSDVQTHSFLWENVDDFVRSVSNLQSQMDQTCTYELFGGLMAQLVPVLNTYPRGSIINMYTIQPTTNPLDETIIDAFVANGLIANIISDSGGNVVGCKSYGGTYDAYQRLAKLTGGYYFDGLSAATFMQILPRFYKSSIVLIPALMNSDDGTEGIFPIVLDSAAQTIMTYEYDGTENTDPFKVTSKSSPGVLWINGPSKHVFEVRYNDLKGSSGWTTYDSMDGYYFSDLGLDVMDWSTAVSTCESMGGTVADFLTEKSCPGSAAQYWLPIRLDPADVGNPWKATYRGTKIPVIDAKFDGVPPVGSECAAYSCVTYKWFAAPCDQAMAVLCQKSVFDSTKTASLPSDDIHSTAGFELTAHNLLDPNTFYSVRVQSNIVFDYKLVDDRIGEQVLKIDSGNTHLRMALSTGSGLPDASQWARYASLTEQSAIARSPVQQTTCTSFPMSTAPLFCSDGGDVTIHILNSDGVARSFIARCSPQSFPEFQPPPDCASTGCISENTGYCYLDDQRHYRCSCRKGFSGTFCEYNDFEVEYCADNLQTQLNDRMRLYR</sequence>
<keyword evidence="4" id="KW-0768">Sushi</keyword>
<evidence type="ECO:0000256" key="3">
    <source>
        <dbReference type="PROSITE-ProRule" id="PRU00076"/>
    </source>
</evidence>
<evidence type="ECO:0000256" key="2">
    <source>
        <dbReference type="ARBA" id="ARBA00023157"/>
    </source>
</evidence>
<dbReference type="InterPro" id="IPR001304">
    <property type="entry name" value="C-type_lectin-like"/>
</dbReference>
<feature type="disulfide bond" evidence="3">
    <location>
        <begin position="671"/>
        <end position="680"/>
    </location>
</feature>
<protein>
    <submittedName>
        <fullName evidence="5">Lipoprotein receptor</fullName>
    </submittedName>
</protein>
<dbReference type="PROSITE" id="PS50041">
    <property type="entry name" value="C_TYPE_LECTIN_2"/>
    <property type="match status" value="1"/>
</dbReference>
<dbReference type="SMART" id="SM00032">
    <property type="entry name" value="CCP"/>
    <property type="match status" value="1"/>
</dbReference>
<dbReference type="PROSITE" id="PS00022">
    <property type="entry name" value="EGF_1"/>
    <property type="match status" value="2"/>
</dbReference>
<dbReference type="SUPFAM" id="SSF57424">
    <property type="entry name" value="LDL receptor-like module"/>
    <property type="match status" value="1"/>
</dbReference>
<dbReference type="Gene3D" id="2.10.70.10">
    <property type="entry name" value="Complement Module, domain 1"/>
    <property type="match status" value="1"/>
</dbReference>
<dbReference type="SUPFAM" id="SSF56436">
    <property type="entry name" value="C-type lectin-like"/>
    <property type="match status" value="2"/>
</dbReference>
<keyword evidence="3" id="KW-0245">EGF-like domain</keyword>
<dbReference type="InterPro" id="IPR002172">
    <property type="entry name" value="LDrepeatLR_classA_rpt"/>
</dbReference>
<dbReference type="InterPro" id="IPR009030">
    <property type="entry name" value="Growth_fac_rcpt_cys_sf"/>
</dbReference>
<dbReference type="Proteomes" id="UP000005239">
    <property type="component" value="Unassembled WGS sequence"/>
</dbReference>
<dbReference type="PROSITE" id="PS50923">
    <property type="entry name" value="SUSHI"/>
    <property type="match status" value="1"/>
</dbReference>
<dbReference type="SMART" id="SM00181">
    <property type="entry name" value="EGF"/>
    <property type="match status" value="3"/>
</dbReference>
<dbReference type="InterPro" id="IPR036055">
    <property type="entry name" value="LDL_receptor-like_sf"/>
</dbReference>
<dbReference type="CDD" id="cd00112">
    <property type="entry name" value="LDLa"/>
    <property type="match status" value="1"/>
</dbReference>
<dbReference type="Gene3D" id="4.10.400.10">
    <property type="entry name" value="Low-density Lipoprotein Receptor"/>
    <property type="match status" value="1"/>
</dbReference>
<name>A0A2A6BB31_PRIPA</name>
<reference evidence="5" key="2">
    <citation type="submission" date="2022-06" db="UniProtKB">
        <authorList>
            <consortium name="EnsemblMetazoa"/>
        </authorList>
    </citation>
    <scope>IDENTIFICATION</scope>
    <source>
        <strain evidence="5">PS312</strain>
    </source>
</reference>
<reference evidence="6" key="1">
    <citation type="journal article" date="2008" name="Nat. Genet.">
        <title>The Pristionchus pacificus genome provides a unique perspective on nematode lifestyle and parasitism.</title>
        <authorList>
            <person name="Dieterich C."/>
            <person name="Clifton S.W."/>
            <person name="Schuster L.N."/>
            <person name="Chinwalla A."/>
            <person name="Delehaunty K."/>
            <person name="Dinkelacker I."/>
            <person name="Fulton L."/>
            <person name="Fulton R."/>
            <person name="Godfrey J."/>
            <person name="Minx P."/>
            <person name="Mitreva M."/>
            <person name="Roeseler W."/>
            <person name="Tian H."/>
            <person name="Witte H."/>
            <person name="Yang S.P."/>
            <person name="Wilson R.K."/>
            <person name="Sommer R.J."/>
        </authorList>
    </citation>
    <scope>NUCLEOTIDE SEQUENCE [LARGE SCALE GENOMIC DNA]</scope>
    <source>
        <strain evidence="6">PS312</strain>
    </source>
</reference>
<dbReference type="InterPro" id="IPR000742">
    <property type="entry name" value="EGF"/>
</dbReference>
<dbReference type="PROSITE" id="PS50026">
    <property type="entry name" value="EGF_3"/>
    <property type="match status" value="2"/>
</dbReference>
<comment type="caution">
    <text evidence="3">Lacks conserved residue(s) required for the propagation of feature annotation.</text>
</comment>
<dbReference type="SUPFAM" id="SSF57184">
    <property type="entry name" value="Growth factor receptor domain"/>
    <property type="match status" value="1"/>
</dbReference>
<dbReference type="PANTHER" id="PTHR47324:SF1">
    <property type="entry name" value="EGF-LIKE DOMAIN-CONTAINING PROTEIN-RELATED"/>
    <property type="match status" value="1"/>
</dbReference>